<evidence type="ECO:0000313" key="2">
    <source>
        <dbReference type="Proteomes" id="UP000002964"/>
    </source>
</evidence>
<dbReference type="STRING" id="631362.Thi970DRAFT_04692"/>
<evidence type="ECO:0008006" key="3">
    <source>
        <dbReference type="Google" id="ProtNLM"/>
    </source>
</evidence>
<organism evidence="1 2">
    <name type="scientific">Thiorhodovibrio frisius</name>
    <dbReference type="NCBI Taxonomy" id="631362"/>
    <lineage>
        <taxon>Bacteria</taxon>
        <taxon>Pseudomonadati</taxon>
        <taxon>Pseudomonadota</taxon>
        <taxon>Gammaproteobacteria</taxon>
        <taxon>Chromatiales</taxon>
        <taxon>Chromatiaceae</taxon>
        <taxon>Thiorhodovibrio</taxon>
    </lineage>
</organism>
<proteinExistence type="predicted"/>
<dbReference type="RefSeq" id="WP_009151413.1">
    <property type="nucleotide sequence ID" value="NZ_CP121471.1"/>
</dbReference>
<evidence type="ECO:0000313" key="1">
    <source>
        <dbReference type="EMBL" id="EIC21010.1"/>
    </source>
</evidence>
<reference evidence="2" key="1">
    <citation type="submission" date="2011-06" db="EMBL/GenBank/DDBJ databases">
        <authorList>
            <consortium name="US DOE Joint Genome Institute (JGI-PGF)"/>
            <person name="Lucas S."/>
            <person name="Han J."/>
            <person name="Lapidus A."/>
            <person name="Cheng J.-F."/>
            <person name="Goodwin L."/>
            <person name="Pitluck S."/>
            <person name="Peters L."/>
            <person name="Land M.L."/>
            <person name="Hauser L."/>
            <person name="Vogl K."/>
            <person name="Liu Z."/>
            <person name="Overmann J."/>
            <person name="Frigaard N.-U."/>
            <person name="Bryant D.A."/>
            <person name="Woyke T.J."/>
        </authorList>
    </citation>
    <scope>NUCLEOTIDE SEQUENCE [LARGE SCALE GENOMIC DNA]</scope>
    <source>
        <strain evidence="2">970</strain>
    </source>
</reference>
<dbReference type="OrthoDB" id="5570017at2"/>
<dbReference type="AlphaFoldDB" id="H8Z861"/>
<dbReference type="HOGENOM" id="CLU_2572820_0_0_6"/>
<reference evidence="1 2" key="2">
    <citation type="submission" date="2011-11" db="EMBL/GenBank/DDBJ databases">
        <authorList>
            <consortium name="US DOE Joint Genome Institute"/>
            <person name="Lucas S."/>
            <person name="Han J."/>
            <person name="Lapidus A."/>
            <person name="Cheng J.-F."/>
            <person name="Goodwin L."/>
            <person name="Pitluck S."/>
            <person name="Peters L."/>
            <person name="Ovchinnikova G."/>
            <person name="Zhang X."/>
            <person name="Detter J.C."/>
            <person name="Han C."/>
            <person name="Tapia R."/>
            <person name="Land M."/>
            <person name="Hauser L."/>
            <person name="Kyrpides N."/>
            <person name="Ivanova N."/>
            <person name="Pagani I."/>
            <person name="Vogl K."/>
            <person name="Liu Z."/>
            <person name="Overmann J."/>
            <person name="Frigaard N.-U."/>
            <person name="Bryant D."/>
            <person name="Woyke T."/>
        </authorList>
    </citation>
    <scope>NUCLEOTIDE SEQUENCE [LARGE SCALE GENOMIC DNA]</scope>
    <source>
        <strain evidence="1 2">970</strain>
    </source>
</reference>
<accession>H8Z861</accession>
<protein>
    <recommendedName>
        <fullName evidence="3">DUF2281 domain-containing protein</fullName>
    </recommendedName>
</protein>
<dbReference type="Proteomes" id="UP000002964">
    <property type="component" value="Unassembled WGS sequence"/>
</dbReference>
<gene>
    <name evidence="1" type="ORF">Thi970DRAFT_04692</name>
</gene>
<keyword evidence="2" id="KW-1185">Reference proteome</keyword>
<sequence length="81" mass="9099">MQAIELETEIDENHEIHLKLPEDVKAVKARVVVLYNLAANENGTQMQDAQPLKLGLFRGQVQMSDDFDAPLPDELWLSGNP</sequence>
<dbReference type="EMBL" id="JH603170">
    <property type="protein sequence ID" value="EIC21010.1"/>
    <property type="molecule type" value="Genomic_DNA"/>
</dbReference>
<name>H8Z861_9GAMM</name>